<name>A0A5P2QRS3_9RHOB</name>
<reference evidence="1 2" key="1">
    <citation type="submission" date="2019-09" db="EMBL/GenBank/DDBJ databases">
        <title>FDA dAtabase for Regulatory Grade micrObial Sequences (FDA-ARGOS): Supporting development and validation of Infectious Disease Dx tests.</title>
        <authorList>
            <person name="Sciortino C."/>
            <person name="Tallon L."/>
            <person name="Sadzewicz L."/>
            <person name="Vavikolanu K."/>
            <person name="Mehta A."/>
            <person name="Aluvathingal J."/>
            <person name="Nadendla S."/>
            <person name="Nandy P."/>
            <person name="Geyer C."/>
            <person name="Yan Y."/>
            <person name="Sichtig H."/>
        </authorList>
    </citation>
    <scope>NUCLEOTIDE SEQUENCE [LARGE SCALE GENOMIC DNA]</scope>
    <source>
        <strain evidence="1 2">FDAARGOS_643</strain>
    </source>
</reference>
<gene>
    <name evidence="1" type="ORF">FOB51_11625</name>
</gene>
<sequence length="59" mass="6545">MGERKRILSRSLQPPAVQIKDHKLIKGHKLTRPQHDGCPLAHKRVDGGKALDDLAIDKG</sequence>
<protein>
    <submittedName>
        <fullName evidence="1">Uncharacterized protein</fullName>
    </submittedName>
</protein>
<evidence type="ECO:0000313" key="2">
    <source>
        <dbReference type="Proteomes" id="UP000324507"/>
    </source>
</evidence>
<dbReference type="AlphaFoldDB" id="A0A5P2QRS3"/>
<proteinExistence type="predicted"/>
<accession>A0A5P2QRS3</accession>
<dbReference type="Proteomes" id="UP000324507">
    <property type="component" value="Chromosome"/>
</dbReference>
<dbReference type="RefSeq" id="WP_150350647.1">
    <property type="nucleotide sequence ID" value="NZ_CP038095.1"/>
</dbReference>
<organism evidence="1 2">
    <name type="scientific">Paracoccus yeei</name>
    <dbReference type="NCBI Taxonomy" id="147645"/>
    <lineage>
        <taxon>Bacteria</taxon>
        <taxon>Pseudomonadati</taxon>
        <taxon>Pseudomonadota</taxon>
        <taxon>Alphaproteobacteria</taxon>
        <taxon>Rhodobacterales</taxon>
        <taxon>Paracoccaceae</taxon>
        <taxon>Paracoccus</taxon>
    </lineage>
</organism>
<dbReference type="EMBL" id="CP044081">
    <property type="protein sequence ID" value="QEU08595.1"/>
    <property type="molecule type" value="Genomic_DNA"/>
</dbReference>
<evidence type="ECO:0000313" key="1">
    <source>
        <dbReference type="EMBL" id="QEU08595.1"/>
    </source>
</evidence>